<evidence type="ECO:0000259" key="1">
    <source>
        <dbReference type="Pfam" id="PF14529"/>
    </source>
</evidence>
<dbReference type="RefSeq" id="XP_064076648.1">
    <property type="nucleotide sequence ID" value="XM_064220578.1"/>
</dbReference>
<feature type="domain" description="Endonuclease/exonuclease/phosphatase" evidence="1">
    <location>
        <begin position="89"/>
        <end position="193"/>
    </location>
</feature>
<keyword evidence="2" id="KW-1185">Reference proteome</keyword>
<dbReference type="PANTHER" id="PTHR33395:SF22">
    <property type="entry name" value="REVERSE TRANSCRIPTASE DOMAIN-CONTAINING PROTEIN"/>
    <property type="match status" value="1"/>
</dbReference>
<name>A0ABM4AZC4_VANTA</name>
<dbReference type="Pfam" id="PF14529">
    <property type="entry name" value="Exo_endo_phos_2"/>
    <property type="match status" value="1"/>
</dbReference>
<proteinExistence type="predicted"/>
<organism evidence="2 3">
    <name type="scientific">Vanessa tameamea</name>
    <name type="common">Kamehameha butterfly</name>
    <dbReference type="NCBI Taxonomy" id="334116"/>
    <lineage>
        <taxon>Eukaryota</taxon>
        <taxon>Metazoa</taxon>
        <taxon>Ecdysozoa</taxon>
        <taxon>Arthropoda</taxon>
        <taxon>Hexapoda</taxon>
        <taxon>Insecta</taxon>
        <taxon>Pterygota</taxon>
        <taxon>Neoptera</taxon>
        <taxon>Endopterygota</taxon>
        <taxon>Lepidoptera</taxon>
        <taxon>Glossata</taxon>
        <taxon>Ditrysia</taxon>
        <taxon>Papilionoidea</taxon>
        <taxon>Nymphalidae</taxon>
        <taxon>Nymphalinae</taxon>
        <taxon>Vanessa</taxon>
    </lineage>
</organism>
<dbReference type="Gene3D" id="3.60.10.10">
    <property type="entry name" value="Endonuclease/exonuclease/phosphatase"/>
    <property type="match status" value="1"/>
</dbReference>
<evidence type="ECO:0000313" key="2">
    <source>
        <dbReference type="Proteomes" id="UP001652626"/>
    </source>
</evidence>
<evidence type="ECO:0000313" key="3">
    <source>
        <dbReference type="RefSeq" id="XP_064076648.1"/>
    </source>
</evidence>
<dbReference type="InterPro" id="IPR036691">
    <property type="entry name" value="Endo/exonu/phosph_ase_sf"/>
</dbReference>
<dbReference type="PANTHER" id="PTHR33395">
    <property type="entry name" value="TRANSCRIPTASE, PUTATIVE-RELATED-RELATED"/>
    <property type="match status" value="1"/>
</dbReference>
<gene>
    <name evidence="3" type="primary">LOC113402523</name>
</gene>
<dbReference type="Proteomes" id="UP001652626">
    <property type="component" value="Chromosome 4"/>
</dbReference>
<reference evidence="3" key="1">
    <citation type="submission" date="2025-08" db="UniProtKB">
        <authorList>
            <consortium name="RefSeq"/>
        </authorList>
    </citation>
    <scope>IDENTIFICATION</scope>
    <source>
        <tissue evidence="3">Whole body</tissue>
    </source>
</reference>
<sequence length="541" mass="61854">MVLWTSSETWLLPNIFDEELFDSRYNVYRNDRDYALLGVSKGGGTLIAVRRSLCVDMLYSRMPLSLPGADVTFISIAIGQGSRKHKLWIFCCYFPQNQQQCESEATFFEFLSDLTLNNPFDKYIVVGDFNIGDIVWSHKSDNTFAIQNPSENNLIVQLFAFICFSGWGQHNGIFNSNNRLLDLVLSNVSCSVERTTPLSLPEDAHHPSFSVLTDIMSIESNLCYAPRIVRRFQVADYNALNNELNNIDWLKQFETCDIINAVDKFYSIVNSVVDRFVPAKTVYDTKKYPVWFNKSLIKLIKKKLLVHKRWKIYGRSSDYDKFSDLRHRTKWMEIECYNVFIARAEDNIHHSSRNFWSFVKSKRGSNNIPDTMFLGNTIGSDGSSISNLFSHFFQSVFEEDDGKIAEDDILNKYDSQPLIGTFNISRCTVESYLSKLDSSKGSGPDGLHPTFLKQCNHPQFSAPRQRVVLLASGQRGNDHHHTIYNADPFSPRNCIEFRFTKYLIHVISRFIAVLGLPPANNLVRAAVRAAVGTLAPYRFTA</sequence>
<dbReference type="SUPFAM" id="SSF56219">
    <property type="entry name" value="DNase I-like"/>
    <property type="match status" value="1"/>
</dbReference>
<accession>A0ABM4AZC4</accession>
<dbReference type="InterPro" id="IPR005135">
    <property type="entry name" value="Endo/exonuclease/phosphatase"/>
</dbReference>
<protein>
    <submittedName>
        <fullName evidence="3">Uncharacterized protein LOC113402523</fullName>
    </submittedName>
</protein>
<dbReference type="GeneID" id="113402523"/>